<protein>
    <submittedName>
        <fullName evidence="8">MFS transporter</fullName>
    </submittedName>
</protein>
<dbReference type="Proteomes" id="UP001418796">
    <property type="component" value="Unassembled WGS sequence"/>
</dbReference>
<evidence type="ECO:0000256" key="4">
    <source>
        <dbReference type="ARBA" id="ARBA00022989"/>
    </source>
</evidence>
<accession>A0ABU9VGU9</accession>
<sequence length="392" mass="42816">MNMQEGLTKIGLATFTMIMVIGNGLFIPIMPAIQEELALTSNQTSLLLSVFSYAGALMILVSGWLSEKCGRKFILIASLSGLVLGCVLASLAGFTTDSTKAYDMILGGRILQGIGAGATAPMGMILASERYPKEQQAKVFSFLEIVNGLSKTAGPILGGLIVAYHWQAGFIWYLAIALVALAATFSLLGRQREEGQNSPTEKKLLPYFREFLPVLSIGFYVMFFLYGLLFVISSIVEDSFIRSLFISLPLAILVLMSYLYGRSSLQTFSQIQLLLKVGVLVLLIVTVFVSFFYIHTSLLIVSACVVGAVSGVMLPTSTSALVFLIPEALREKAISWLSMIRFIGVASGPILFSAWMANWTTYRFVFICGTAIIGFLVFILWKEKGVKKIEMS</sequence>
<dbReference type="RefSeq" id="WP_343130110.1">
    <property type="nucleotide sequence ID" value="NZ_JBCITK010000001.1"/>
</dbReference>
<keyword evidence="4 6" id="KW-1133">Transmembrane helix</keyword>
<dbReference type="PANTHER" id="PTHR42718:SF35">
    <property type="entry name" value="BLL0718 PROTEIN"/>
    <property type="match status" value="1"/>
</dbReference>
<dbReference type="PROSITE" id="PS50850">
    <property type="entry name" value="MFS"/>
    <property type="match status" value="1"/>
</dbReference>
<feature type="transmembrane region" description="Helical" evidence="6">
    <location>
        <begin position="273"/>
        <end position="294"/>
    </location>
</feature>
<feature type="transmembrane region" description="Helical" evidence="6">
    <location>
        <begin position="241"/>
        <end position="261"/>
    </location>
</feature>
<gene>
    <name evidence="8" type="ORF">MKY91_08230</name>
</gene>
<dbReference type="InterPro" id="IPR036259">
    <property type="entry name" value="MFS_trans_sf"/>
</dbReference>
<feature type="domain" description="Major facilitator superfamily (MFS) profile" evidence="7">
    <location>
        <begin position="8"/>
        <end position="386"/>
    </location>
</feature>
<evidence type="ECO:0000256" key="6">
    <source>
        <dbReference type="SAM" id="Phobius"/>
    </source>
</evidence>
<feature type="transmembrane region" description="Helical" evidence="6">
    <location>
        <begin position="45"/>
        <end position="66"/>
    </location>
</feature>
<dbReference type="Pfam" id="PF07690">
    <property type="entry name" value="MFS_1"/>
    <property type="match status" value="1"/>
</dbReference>
<keyword evidence="3 6" id="KW-0812">Transmembrane</keyword>
<feature type="transmembrane region" description="Helical" evidence="6">
    <location>
        <begin position="211"/>
        <end position="235"/>
    </location>
</feature>
<dbReference type="InterPro" id="IPR020846">
    <property type="entry name" value="MFS_dom"/>
</dbReference>
<feature type="transmembrane region" description="Helical" evidence="6">
    <location>
        <begin position="73"/>
        <end position="94"/>
    </location>
</feature>
<evidence type="ECO:0000256" key="2">
    <source>
        <dbReference type="ARBA" id="ARBA00022448"/>
    </source>
</evidence>
<feature type="transmembrane region" description="Helical" evidence="6">
    <location>
        <begin position="12"/>
        <end position="33"/>
    </location>
</feature>
<reference evidence="8 9" key="1">
    <citation type="submission" date="2024-03" db="EMBL/GenBank/DDBJ databases">
        <title>Bacilli Hybrid Assemblies.</title>
        <authorList>
            <person name="Kovac J."/>
        </authorList>
    </citation>
    <scope>NUCLEOTIDE SEQUENCE [LARGE SCALE GENOMIC DNA]</scope>
    <source>
        <strain evidence="8 9">FSL R7-0666</strain>
    </source>
</reference>
<proteinExistence type="predicted"/>
<name>A0ABU9VGU9_9BACI</name>
<keyword evidence="2" id="KW-0813">Transport</keyword>
<keyword evidence="5 6" id="KW-0472">Membrane</keyword>
<evidence type="ECO:0000256" key="3">
    <source>
        <dbReference type="ARBA" id="ARBA00022692"/>
    </source>
</evidence>
<evidence type="ECO:0000313" key="9">
    <source>
        <dbReference type="Proteomes" id="UP001418796"/>
    </source>
</evidence>
<dbReference type="InterPro" id="IPR001958">
    <property type="entry name" value="Tet-R_TetA/multi-R_MdtG-like"/>
</dbReference>
<evidence type="ECO:0000256" key="1">
    <source>
        <dbReference type="ARBA" id="ARBA00004651"/>
    </source>
</evidence>
<feature type="transmembrane region" description="Helical" evidence="6">
    <location>
        <begin position="139"/>
        <end position="164"/>
    </location>
</feature>
<comment type="subcellular location">
    <subcellularLocation>
        <location evidence="1">Cell membrane</location>
        <topology evidence="1">Multi-pass membrane protein</topology>
    </subcellularLocation>
</comment>
<feature type="transmembrane region" description="Helical" evidence="6">
    <location>
        <begin position="170"/>
        <end position="190"/>
    </location>
</feature>
<dbReference type="InterPro" id="IPR011701">
    <property type="entry name" value="MFS"/>
</dbReference>
<feature type="transmembrane region" description="Helical" evidence="6">
    <location>
        <begin position="300"/>
        <end position="324"/>
    </location>
</feature>
<dbReference type="EMBL" id="JBCITK010000001">
    <property type="protein sequence ID" value="MEN0643133.1"/>
    <property type="molecule type" value="Genomic_DNA"/>
</dbReference>
<feature type="transmembrane region" description="Helical" evidence="6">
    <location>
        <begin position="362"/>
        <end position="381"/>
    </location>
</feature>
<comment type="caution">
    <text evidence="8">The sequence shown here is derived from an EMBL/GenBank/DDBJ whole genome shotgun (WGS) entry which is preliminary data.</text>
</comment>
<dbReference type="PRINTS" id="PR01035">
    <property type="entry name" value="TCRTETA"/>
</dbReference>
<evidence type="ECO:0000313" key="8">
    <source>
        <dbReference type="EMBL" id="MEN0643133.1"/>
    </source>
</evidence>
<evidence type="ECO:0000256" key="5">
    <source>
        <dbReference type="ARBA" id="ARBA00023136"/>
    </source>
</evidence>
<keyword evidence="9" id="KW-1185">Reference proteome</keyword>
<feature type="transmembrane region" description="Helical" evidence="6">
    <location>
        <begin position="336"/>
        <end position="356"/>
    </location>
</feature>
<dbReference type="Gene3D" id="1.20.1250.20">
    <property type="entry name" value="MFS general substrate transporter like domains"/>
    <property type="match status" value="1"/>
</dbReference>
<organism evidence="8 9">
    <name type="scientific">Alkalicoccobacillus gibsonii</name>
    <dbReference type="NCBI Taxonomy" id="79881"/>
    <lineage>
        <taxon>Bacteria</taxon>
        <taxon>Bacillati</taxon>
        <taxon>Bacillota</taxon>
        <taxon>Bacilli</taxon>
        <taxon>Bacillales</taxon>
        <taxon>Bacillaceae</taxon>
        <taxon>Alkalicoccobacillus</taxon>
    </lineage>
</organism>
<evidence type="ECO:0000259" key="7">
    <source>
        <dbReference type="PROSITE" id="PS50850"/>
    </source>
</evidence>
<feature type="transmembrane region" description="Helical" evidence="6">
    <location>
        <begin position="106"/>
        <end position="127"/>
    </location>
</feature>
<dbReference type="PANTHER" id="PTHR42718">
    <property type="entry name" value="MAJOR FACILITATOR SUPERFAMILY MULTIDRUG TRANSPORTER MFSC"/>
    <property type="match status" value="1"/>
</dbReference>
<dbReference type="SUPFAM" id="SSF103473">
    <property type="entry name" value="MFS general substrate transporter"/>
    <property type="match status" value="1"/>
</dbReference>